<name>A0A3Q9RPE6_9BACI</name>
<dbReference type="PANTHER" id="PTHR33931:SF2">
    <property type="entry name" value="HOLIN-LIKE PROTEIN CIDA"/>
    <property type="match status" value="1"/>
</dbReference>
<evidence type="ECO:0000313" key="7">
    <source>
        <dbReference type="Proteomes" id="UP000283095"/>
    </source>
</evidence>
<evidence type="ECO:0000256" key="2">
    <source>
        <dbReference type="ARBA" id="ARBA00022475"/>
    </source>
</evidence>
<protein>
    <submittedName>
        <fullName evidence="6">Membrane protein</fullName>
    </submittedName>
</protein>
<keyword evidence="5" id="KW-0472">Membrane</keyword>
<dbReference type="KEGG" id="pasa:BAOM_3201"/>
<keyword evidence="2" id="KW-1003">Cell membrane</keyword>
<dbReference type="RefSeq" id="WP_127760918.1">
    <property type="nucleotide sequence ID" value="NZ_CP026095.1"/>
</dbReference>
<dbReference type="InterPro" id="IPR005538">
    <property type="entry name" value="LrgA/CidA"/>
</dbReference>
<dbReference type="PANTHER" id="PTHR33931">
    <property type="entry name" value="HOLIN-LIKE PROTEIN CIDA-RELATED"/>
    <property type="match status" value="1"/>
</dbReference>
<proteinExistence type="predicted"/>
<dbReference type="OrthoDB" id="3176438at2"/>
<dbReference type="AlphaFoldDB" id="A0A3Q9RPE6"/>
<evidence type="ECO:0000256" key="3">
    <source>
        <dbReference type="ARBA" id="ARBA00022692"/>
    </source>
</evidence>
<reference evidence="6 7" key="1">
    <citation type="submission" date="2018-01" db="EMBL/GenBank/DDBJ databases">
        <title>Bacillus asahii Genome sequencing and assembly.</title>
        <authorList>
            <person name="Jiang H."/>
            <person name="Feng Y."/>
            <person name="Zhao F."/>
            <person name="Lin X."/>
        </authorList>
    </citation>
    <scope>NUCLEOTIDE SEQUENCE [LARGE SCALE GENOMIC DNA]</scope>
    <source>
        <strain evidence="6 7">OM18</strain>
    </source>
</reference>
<dbReference type="Pfam" id="PF03788">
    <property type="entry name" value="LrgA"/>
    <property type="match status" value="1"/>
</dbReference>
<evidence type="ECO:0000313" key="6">
    <source>
        <dbReference type="EMBL" id="AZV43810.1"/>
    </source>
</evidence>
<comment type="subcellular location">
    <subcellularLocation>
        <location evidence="1">Cell membrane</location>
        <topology evidence="1">Multi-pass membrane protein</topology>
    </subcellularLocation>
</comment>
<gene>
    <name evidence="6" type="primary">cidA</name>
    <name evidence="6" type="ORF">BAOM_3201</name>
</gene>
<keyword evidence="4" id="KW-1133">Transmembrane helix</keyword>
<keyword evidence="3" id="KW-0812">Transmembrane</keyword>
<evidence type="ECO:0000256" key="5">
    <source>
        <dbReference type="ARBA" id="ARBA00023136"/>
    </source>
</evidence>
<accession>A0A3Q9RPE6</accession>
<sequence>MMKKGFLFIIQLIVLITICKIGYLCTDFFHLPIPGNVIGILLLFILLQTNVIKLEWVDFTASFFVKHLAFFFIPIAVSLMTLGALFFRYGWALALVLGISLIVGFIVSALTVQKLAQKGEVKQHGNVHHHL</sequence>
<evidence type="ECO:0000256" key="1">
    <source>
        <dbReference type="ARBA" id="ARBA00004651"/>
    </source>
</evidence>
<dbReference type="Proteomes" id="UP000283095">
    <property type="component" value="Chromosome"/>
</dbReference>
<evidence type="ECO:0000256" key="4">
    <source>
        <dbReference type="ARBA" id="ARBA00022989"/>
    </source>
</evidence>
<dbReference type="EMBL" id="CP026095">
    <property type="protein sequence ID" value="AZV43810.1"/>
    <property type="molecule type" value="Genomic_DNA"/>
</dbReference>
<organism evidence="6 7">
    <name type="scientific">Peribacillus asahii</name>
    <dbReference type="NCBI Taxonomy" id="228899"/>
    <lineage>
        <taxon>Bacteria</taxon>
        <taxon>Bacillati</taxon>
        <taxon>Bacillota</taxon>
        <taxon>Bacilli</taxon>
        <taxon>Bacillales</taxon>
        <taxon>Bacillaceae</taxon>
        <taxon>Peribacillus</taxon>
    </lineage>
</organism>
<dbReference type="GO" id="GO:0005886">
    <property type="term" value="C:plasma membrane"/>
    <property type="evidence" value="ECO:0007669"/>
    <property type="project" value="UniProtKB-SubCell"/>
</dbReference>